<dbReference type="AlphaFoldDB" id="A0A074ZI10"/>
<dbReference type="CTD" id="20321283"/>
<dbReference type="GeneID" id="20321283"/>
<name>A0A074ZI10_OPIVI</name>
<gene>
    <name evidence="1" type="ORF">T265_07104</name>
</gene>
<protein>
    <submittedName>
        <fullName evidence="1">Uncharacterized protein</fullName>
    </submittedName>
</protein>
<reference evidence="1 2" key="1">
    <citation type="submission" date="2013-11" db="EMBL/GenBank/DDBJ databases">
        <title>Opisthorchis viverrini - life in the bile duct.</title>
        <authorList>
            <person name="Young N.D."/>
            <person name="Nagarajan N."/>
            <person name="Lin S.J."/>
            <person name="Korhonen P.K."/>
            <person name="Jex A.R."/>
            <person name="Hall R.S."/>
            <person name="Safavi-Hemami H."/>
            <person name="Kaewkong W."/>
            <person name="Bertrand D."/>
            <person name="Gao S."/>
            <person name="Seet Q."/>
            <person name="Wongkham S."/>
            <person name="Teh B.T."/>
            <person name="Wongkham C."/>
            <person name="Intapan P.M."/>
            <person name="Maleewong W."/>
            <person name="Yang X."/>
            <person name="Hu M."/>
            <person name="Wang Z."/>
            <person name="Hofmann A."/>
            <person name="Sternberg P.W."/>
            <person name="Tan P."/>
            <person name="Wang J."/>
            <person name="Gasser R.B."/>
        </authorList>
    </citation>
    <scope>NUCLEOTIDE SEQUENCE [LARGE SCALE GENOMIC DNA]</scope>
</reference>
<proteinExistence type="predicted"/>
<dbReference type="EMBL" id="KL596777">
    <property type="protein sequence ID" value="KER25422.1"/>
    <property type="molecule type" value="Genomic_DNA"/>
</dbReference>
<sequence length="63" mass="7063">MQSKRQCGTHRSLVEAKESFRRNTLLIMLLKALRQPTTNFIFLGSHQIGAITEFSSTLCALPA</sequence>
<keyword evidence="2" id="KW-1185">Reference proteome</keyword>
<dbReference type="Proteomes" id="UP000054324">
    <property type="component" value="Unassembled WGS sequence"/>
</dbReference>
<evidence type="ECO:0000313" key="1">
    <source>
        <dbReference type="EMBL" id="KER25422.1"/>
    </source>
</evidence>
<organism evidence="1 2">
    <name type="scientific">Opisthorchis viverrini</name>
    <name type="common">Southeast Asian liver fluke</name>
    <dbReference type="NCBI Taxonomy" id="6198"/>
    <lineage>
        <taxon>Eukaryota</taxon>
        <taxon>Metazoa</taxon>
        <taxon>Spiralia</taxon>
        <taxon>Lophotrochozoa</taxon>
        <taxon>Platyhelminthes</taxon>
        <taxon>Trematoda</taxon>
        <taxon>Digenea</taxon>
        <taxon>Opisthorchiida</taxon>
        <taxon>Opisthorchiata</taxon>
        <taxon>Opisthorchiidae</taxon>
        <taxon>Opisthorchis</taxon>
    </lineage>
</organism>
<accession>A0A074ZI10</accession>
<evidence type="ECO:0000313" key="2">
    <source>
        <dbReference type="Proteomes" id="UP000054324"/>
    </source>
</evidence>
<dbReference type="KEGG" id="ovi:T265_07104"/>
<dbReference type="RefSeq" id="XP_009170811.1">
    <property type="nucleotide sequence ID" value="XM_009172547.1"/>
</dbReference>